<dbReference type="AlphaFoldDB" id="A0A5S9MJ02"/>
<organism evidence="1 2">
    <name type="scientific">Bacillus safensis</name>
    <dbReference type="NCBI Taxonomy" id="561879"/>
    <lineage>
        <taxon>Bacteria</taxon>
        <taxon>Bacillati</taxon>
        <taxon>Bacillota</taxon>
        <taxon>Bacilli</taxon>
        <taxon>Bacillales</taxon>
        <taxon>Bacillaceae</taxon>
        <taxon>Bacillus</taxon>
    </lineage>
</organism>
<gene>
    <name evidence="1" type="ORF">BsIDN1_52140</name>
</gene>
<dbReference type="Proteomes" id="UP000464658">
    <property type="component" value="Chromosome"/>
</dbReference>
<name>A0A5S9MJ02_BACIA</name>
<accession>A0A5S9MJ02</accession>
<proteinExistence type="predicted"/>
<reference evidence="1 2" key="1">
    <citation type="submission" date="2019-12" db="EMBL/GenBank/DDBJ databases">
        <title>Full genome sequence of a Bacillus safensis strain isolated from commercially available natto in Indonesia.</title>
        <authorList>
            <person name="Yoshida M."/>
            <person name="Uomi M."/>
            <person name="Waturangi D."/>
            <person name="Ekaputri J.J."/>
            <person name="Setiamarga D.H.E."/>
        </authorList>
    </citation>
    <scope>NUCLEOTIDE SEQUENCE [LARGE SCALE GENOMIC DNA]</scope>
    <source>
        <strain evidence="1 2">IDN1</strain>
    </source>
</reference>
<protein>
    <submittedName>
        <fullName evidence="1">Uncharacterized protein</fullName>
    </submittedName>
</protein>
<evidence type="ECO:0000313" key="2">
    <source>
        <dbReference type="Proteomes" id="UP000464658"/>
    </source>
</evidence>
<sequence>MQILIALALVIGSMAFIQPKEAKAAEHNPVVMVHGIGGASYNFFFLLKVIWPHKAGIETNYMLLIS</sequence>
<evidence type="ECO:0000313" key="1">
    <source>
        <dbReference type="EMBL" id="BBP91596.1"/>
    </source>
</evidence>
<dbReference type="EMBL" id="AP021906">
    <property type="protein sequence ID" value="BBP91596.1"/>
    <property type="molecule type" value="Genomic_DNA"/>
</dbReference>